<protein>
    <submittedName>
        <fullName evidence="2">Uncharacterized protein</fullName>
    </submittedName>
</protein>
<dbReference type="AlphaFoldDB" id="A0A813G8F9"/>
<dbReference type="Proteomes" id="UP000654075">
    <property type="component" value="Unassembled WGS sequence"/>
</dbReference>
<evidence type="ECO:0000313" key="3">
    <source>
        <dbReference type="Proteomes" id="UP000654075"/>
    </source>
</evidence>
<keyword evidence="3" id="KW-1185">Reference proteome</keyword>
<accession>A0A813G8F9</accession>
<name>A0A813G8F9_POLGL</name>
<sequence>MDGSEGEGEGNSEEASQQQSFQEALELALPWRREWQQVGRRKRASRRLSVPLVPVGLVDEKPDARRRVGKVGKSGDL</sequence>
<organism evidence="2 3">
    <name type="scientific">Polarella glacialis</name>
    <name type="common">Dinoflagellate</name>
    <dbReference type="NCBI Taxonomy" id="89957"/>
    <lineage>
        <taxon>Eukaryota</taxon>
        <taxon>Sar</taxon>
        <taxon>Alveolata</taxon>
        <taxon>Dinophyceae</taxon>
        <taxon>Suessiales</taxon>
        <taxon>Suessiaceae</taxon>
        <taxon>Polarella</taxon>
    </lineage>
</organism>
<comment type="caution">
    <text evidence="2">The sequence shown here is derived from an EMBL/GenBank/DDBJ whole genome shotgun (WGS) entry which is preliminary data.</text>
</comment>
<feature type="region of interest" description="Disordered" evidence="1">
    <location>
        <begin position="1"/>
        <end position="23"/>
    </location>
</feature>
<gene>
    <name evidence="2" type="ORF">PGLA1383_LOCUS39918</name>
</gene>
<feature type="compositionally biased region" description="Acidic residues" evidence="1">
    <location>
        <begin position="1"/>
        <end position="12"/>
    </location>
</feature>
<feature type="compositionally biased region" description="Low complexity" evidence="1">
    <location>
        <begin position="13"/>
        <end position="23"/>
    </location>
</feature>
<evidence type="ECO:0000313" key="2">
    <source>
        <dbReference type="EMBL" id="CAE8622475.1"/>
    </source>
</evidence>
<reference evidence="2" key="1">
    <citation type="submission" date="2021-02" db="EMBL/GenBank/DDBJ databases">
        <authorList>
            <person name="Dougan E. K."/>
            <person name="Rhodes N."/>
            <person name="Thang M."/>
            <person name="Chan C."/>
        </authorList>
    </citation>
    <scope>NUCLEOTIDE SEQUENCE</scope>
</reference>
<dbReference type="EMBL" id="CAJNNV010027983">
    <property type="protein sequence ID" value="CAE8622475.1"/>
    <property type="molecule type" value="Genomic_DNA"/>
</dbReference>
<evidence type="ECO:0000256" key="1">
    <source>
        <dbReference type="SAM" id="MobiDB-lite"/>
    </source>
</evidence>
<proteinExistence type="predicted"/>